<dbReference type="GO" id="GO:0016020">
    <property type="term" value="C:membrane"/>
    <property type="evidence" value="ECO:0007669"/>
    <property type="project" value="GOC"/>
</dbReference>
<evidence type="ECO:0000256" key="2">
    <source>
        <dbReference type="ARBA" id="ARBA00022676"/>
    </source>
</evidence>
<dbReference type="Gene3D" id="3.90.550.10">
    <property type="entry name" value="Spore Coat Polysaccharide Biosynthesis Protein SpsA, Chain A"/>
    <property type="match status" value="1"/>
</dbReference>
<dbReference type="InterPro" id="IPR029044">
    <property type="entry name" value="Nucleotide-diphossugar_trans"/>
</dbReference>
<evidence type="ECO:0000313" key="6">
    <source>
        <dbReference type="Proteomes" id="UP000244893"/>
    </source>
</evidence>
<dbReference type="PANTHER" id="PTHR43398:SF1">
    <property type="entry name" value="DOLICHOL-PHOSPHATE MANNOSYLTRANSFERASE SUBUNIT 1"/>
    <property type="match status" value="1"/>
</dbReference>
<feature type="domain" description="Glycosyltransferase 2-like" evidence="4">
    <location>
        <begin position="14"/>
        <end position="177"/>
    </location>
</feature>
<evidence type="ECO:0000313" key="5">
    <source>
        <dbReference type="EMBL" id="PVZ95835.1"/>
    </source>
</evidence>
<evidence type="ECO:0000256" key="3">
    <source>
        <dbReference type="ARBA" id="ARBA00022679"/>
    </source>
</evidence>
<organism evidence="5 6">
    <name type="scientific">Amnibacterium flavum</name>
    <dbReference type="NCBI Taxonomy" id="2173173"/>
    <lineage>
        <taxon>Bacteria</taxon>
        <taxon>Bacillati</taxon>
        <taxon>Actinomycetota</taxon>
        <taxon>Actinomycetes</taxon>
        <taxon>Micrococcales</taxon>
        <taxon>Microbacteriaceae</taxon>
        <taxon>Amnibacterium</taxon>
    </lineage>
</organism>
<comment type="caution">
    <text evidence="5">The sequence shown here is derived from an EMBL/GenBank/DDBJ whole genome shotgun (WGS) entry which is preliminary data.</text>
</comment>
<dbReference type="SUPFAM" id="SSF53448">
    <property type="entry name" value="Nucleotide-diphospho-sugar transferases"/>
    <property type="match status" value="1"/>
</dbReference>
<keyword evidence="2 5" id="KW-0328">Glycosyltransferase</keyword>
<dbReference type="AlphaFoldDB" id="A0A2V1HTB6"/>
<sequence length="252" mass="27521">MPDEAAPDLLRAVVVLPTYNEVETLQTVVDLVLAADPRLDILVVDDGSPDGTGDLADRIATASERVSVLHRQTKDGLGRAYLSGFEWALGRGYDVLIEMDADGSHPAEQLGDLLDAVTLGGADLAIGSRWVPGGRVVDWSTARQALSRGGNTYARVALGIPTRDSTSGFRAYRAELLGALHLNDVHSRGYCFQIDMTLRAVDSDARVTEVPIEFRERISGVSKMSRSIVAEAMLRVTWWGLLRRLHLRRRSA</sequence>
<evidence type="ECO:0000259" key="4">
    <source>
        <dbReference type="Pfam" id="PF00535"/>
    </source>
</evidence>
<dbReference type="Pfam" id="PF00535">
    <property type="entry name" value="Glycos_transf_2"/>
    <property type="match status" value="1"/>
</dbReference>
<comment type="similarity">
    <text evidence="1">Belongs to the glycosyltransferase 2 family.</text>
</comment>
<keyword evidence="6" id="KW-1185">Reference proteome</keyword>
<dbReference type="InterPro" id="IPR001173">
    <property type="entry name" value="Glyco_trans_2-like"/>
</dbReference>
<dbReference type="OrthoDB" id="9810303at2"/>
<dbReference type="GO" id="GO:0009247">
    <property type="term" value="P:glycolipid biosynthetic process"/>
    <property type="evidence" value="ECO:0007669"/>
    <property type="project" value="TreeGrafter"/>
</dbReference>
<dbReference type="GO" id="GO:0004582">
    <property type="term" value="F:dolichyl-phosphate beta-D-mannosyltransferase activity"/>
    <property type="evidence" value="ECO:0007669"/>
    <property type="project" value="InterPro"/>
</dbReference>
<dbReference type="InterPro" id="IPR039528">
    <property type="entry name" value="DPM1-like"/>
</dbReference>
<dbReference type="CDD" id="cd06442">
    <property type="entry name" value="DPM1_like"/>
    <property type="match status" value="1"/>
</dbReference>
<gene>
    <name evidence="5" type="ORF">DDQ50_05055</name>
</gene>
<dbReference type="FunFam" id="3.90.550.10:FF:000122">
    <property type="entry name" value="Dolichol-phosphate mannosyltransferase subunit 1"/>
    <property type="match status" value="1"/>
</dbReference>
<dbReference type="EMBL" id="QEOP01000001">
    <property type="protein sequence ID" value="PVZ95835.1"/>
    <property type="molecule type" value="Genomic_DNA"/>
</dbReference>
<dbReference type="PANTHER" id="PTHR43398">
    <property type="entry name" value="DOLICHOL-PHOSPHATE MANNOSYLTRANSFERASE SUBUNIT 1"/>
    <property type="match status" value="1"/>
</dbReference>
<accession>A0A2V1HTB6</accession>
<proteinExistence type="inferred from homology"/>
<name>A0A2V1HTB6_9MICO</name>
<dbReference type="RefSeq" id="WP_116755569.1">
    <property type="nucleotide sequence ID" value="NZ_JBHUEX010000001.1"/>
</dbReference>
<dbReference type="Proteomes" id="UP000244893">
    <property type="component" value="Unassembled WGS sequence"/>
</dbReference>
<protein>
    <submittedName>
        <fullName evidence="5">Dolichol-phosphate mannosyltransferase</fullName>
    </submittedName>
</protein>
<evidence type="ECO:0000256" key="1">
    <source>
        <dbReference type="ARBA" id="ARBA00006739"/>
    </source>
</evidence>
<keyword evidence="3 5" id="KW-0808">Transferase</keyword>
<reference evidence="5 6" key="1">
    <citation type="submission" date="2018-05" db="EMBL/GenBank/DDBJ databases">
        <title>Amnibacterium sp. M8JJ-5, whole genome shotgun sequence.</title>
        <authorList>
            <person name="Tuo L."/>
        </authorList>
    </citation>
    <scope>NUCLEOTIDE SEQUENCE [LARGE SCALE GENOMIC DNA]</scope>
    <source>
        <strain evidence="5 6">M8JJ-5</strain>
    </source>
</reference>